<feature type="domain" description="Solute-binding protein family 5" evidence="6">
    <location>
        <begin position="85"/>
        <end position="470"/>
    </location>
</feature>
<reference evidence="7 8" key="1">
    <citation type="submission" date="2023-08" db="EMBL/GenBank/DDBJ databases">
        <title>Arthrobacter horti sp. nov., isolated from forest soil.</title>
        <authorList>
            <person name="Park M."/>
        </authorList>
    </citation>
    <scope>NUCLEOTIDE SEQUENCE [LARGE SCALE GENOMIC DNA]</scope>
    <source>
        <strain evidence="7 8">YJM1</strain>
    </source>
</reference>
<name>A0ABT9ISW1_9MICC</name>
<dbReference type="Gene3D" id="3.10.105.10">
    <property type="entry name" value="Dipeptide-binding Protein, Domain 3"/>
    <property type="match status" value="1"/>
</dbReference>
<proteinExistence type="inferred from homology"/>
<keyword evidence="2" id="KW-0813">Transport</keyword>
<keyword evidence="8" id="KW-1185">Reference proteome</keyword>
<dbReference type="RefSeq" id="WP_305997729.1">
    <property type="nucleotide sequence ID" value="NZ_JAVALS010000021.1"/>
</dbReference>
<comment type="similarity">
    <text evidence="1">Belongs to the bacterial solute-binding protein 5 family.</text>
</comment>
<evidence type="ECO:0000256" key="1">
    <source>
        <dbReference type="ARBA" id="ARBA00005695"/>
    </source>
</evidence>
<dbReference type="InterPro" id="IPR039424">
    <property type="entry name" value="SBP_5"/>
</dbReference>
<evidence type="ECO:0000313" key="8">
    <source>
        <dbReference type="Proteomes" id="UP001232725"/>
    </source>
</evidence>
<evidence type="ECO:0000256" key="4">
    <source>
        <dbReference type="SAM" id="MobiDB-lite"/>
    </source>
</evidence>
<dbReference type="EMBL" id="JAVALS010000021">
    <property type="protein sequence ID" value="MDP5228684.1"/>
    <property type="molecule type" value="Genomic_DNA"/>
</dbReference>
<dbReference type="PANTHER" id="PTHR30290:SF9">
    <property type="entry name" value="OLIGOPEPTIDE-BINDING PROTEIN APPA"/>
    <property type="match status" value="1"/>
</dbReference>
<feature type="compositionally biased region" description="Polar residues" evidence="4">
    <location>
        <begin position="36"/>
        <end position="45"/>
    </location>
</feature>
<organism evidence="7 8">
    <name type="scientific">Arthrobacter horti</name>
    <dbReference type="NCBI Taxonomy" id="3068273"/>
    <lineage>
        <taxon>Bacteria</taxon>
        <taxon>Bacillati</taxon>
        <taxon>Actinomycetota</taxon>
        <taxon>Actinomycetes</taxon>
        <taxon>Micrococcales</taxon>
        <taxon>Micrococcaceae</taxon>
        <taxon>Arthrobacter</taxon>
    </lineage>
</organism>
<dbReference type="PANTHER" id="PTHR30290">
    <property type="entry name" value="PERIPLASMIC BINDING COMPONENT OF ABC TRANSPORTER"/>
    <property type="match status" value="1"/>
</dbReference>
<dbReference type="InterPro" id="IPR030678">
    <property type="entry name" value="Peptide/Ni-bd"/>
</dbReference>
<dbReference type="Pfam" id="PF00496">
    <property type="entry name" value="SBP_bac_5"/>
    <property type="match status" value="1"/>
</dbReference>
<evidence type="ECO:0000256" key="3">
    <source>
        <dbReference type="ARBA" id="ARBA00022729"/>
    </source>
</evidence>
<evidence type="ECO:0000256" key="5">
    <source>
        <dbReference type="SAM" id="SignalP"/>
    </source>
</evidence>
<dbReference type="Gene3D" id="3.40.190.10">
    <property type="entry name" value="Periplasmic binding protein-like II"/>
    <property type="match status" value="1"/>
</dbReference>
<feature type="chain" id="PRO_5046549320" evidence="5">
    <location>
        <begin position="26"/>
        <end position="548"/>
    </location>
</feature>
<evidence type="ECO:0000256" key="2">
    <source>
        <dbReference type="ARBA" id="ARBA00022448"/>
    </source>
</evidence>
<dbReference type="CDD" id="cd08493">
    <property type="entry name" value="PBP2_DppA_like"/>
    <property type="match status" value="1"/>
</dbReference>
<keyword evidence="3 5" id="KW-0732">Signal</keyword>
<protein>
    <submittedName>
        <fullName evidence="7">ABC transporter substrate-binding protein</fullName>
    </submittedName>
</protein>
<comment type="caution">
    <text evidence="7">The sequence shown here is derived from an EMBL/GenBank/DDBJ whole genome shotgun (WGS) entry which is preliminary data.</text>
</comment>
<gene>
    <name evidence="7" type="ORF">Q9R02_16125</name>
</gene>
<sequence length="548" mass="59553">MPRVRALKLIAAASAVVVLVSGCTAAPTPSPTTASQQEPSATFTFGTPAPPMGLDPALSSDLETYRVTRQVLEGLVTVDSTTGKPAASLATDWKVADDGTRYDFTLRQGVLFQDGTPFNASAVCTNFQRWYKFSPTLRKDGASTFGNVFRAYSDEPAKSVYRGCTVTDPSHVRIDLSEPYTGFLQALTMPSLAISSPQALAKEHADTLNQSRNGTSLSAYALHPVGTGPFSFDSWTGNTVTLTSNPTYWGDRGQIKTARFVTISHPEVRREALAKGEIDAYDNITVDTMEALVKKGEQVVQRDPFSIMYLGMNQSVAPLDDIKVRQAIEYAVDKNALIRRFYLDGTGVATQFVPPRLAGFNNKAPALGYDPNKAKALLKDAGYNGKPIPFYYPVNVTRSYLPAPEKVYAEIARELTAVGLVIKPVPVPWTDGYAREVTSAGNHGLHLFGWNGSYADPDNFLTPLFGSSRAEFGFSDPELFKDITQARTLPDGDQRSQLYTTINNRIASDLPALPIAYPISALAMSDRVLSYPASPVLNEVFSKVKLKG</sequence>
<dbReference type="Gene3D" id="3.90.76.10">
    <property type="entry name" value="Dipeptide-binding Protein, Domain 1"/>
    <property type="match status" value="1"/>
</dbReference>
<dbReference type="Proteomes" id="UP001232725">
    <property type="component" value="Unassembled WGS sequence"/>
</dbReference>
<feature type="region of interest" description="Disordered" evidence="4">
    <location>
        <begin position="27"/>
        <end position="48"/>
    </location>
</feature>
<dbReference type="PIRSF" id="PIRSF002741">
    <property type="entry name" value="MppA"/>
    <property type="match status" value="1"/>
</dbReference>
<evidence type="ECO:0000259" key="6">
    <source>
        <dbReference type="Pfam" id="PF00496"/>
    </source>
</evidence>
<accession>A0ABT9ISW1</accession>
<dbReference type="SUPFAM" id="SSF53850">
    <property type="entry name" value="Periplasmic binding protein-like II"/>
    <property type="match status" value="1"/>
</dbReference>
<evidence type="ECO:0000313" key="7">
    <source>
        <dbReference type="EMBL" id="MDP5228684.1"/>
    </source>
</evidence>
<dbReference type="InterPro" id="IPR000914">
    <property type="entry name" value="SBP_5_dom"/>
</dbReference>
<dbReference type="PROSITE" id="PS51257">
    <property type="entry name" value="PROKAR_LIPOPROTEIN"/>
    <property type="match status" value="1"/>
</dbReference>
<feature type="signal peptide" evidence="5">
    <location>
        <begin position="1"/>
        <end position="25"/>
    </location>
</feature>